<dbReference type="Pfam" id="PF00884">
    <property type="entry name" value="Sulfatase"/>
    <property type="match status" value="1"/>
</dbReference>
<feature type="transmembrane region" description="Helical" evidence="7">
    <location>
        <begin position="160"/>
        <end position="179"/>
    </location>
</feature>
<dbReference type="EMBL" id="JAHLFH010000124">
    <property type="protein sequence ID" value="MBU3819896.1"/>
    <property type="molecule type" value="Genomic_DNA"/>
</dbReference>
<keyword evidence="3" id="KW-1003">Cell membrane</keyword>
<dbReference type="AlphaFoldDB" id="A0A9E2NQP7"/>
<keyword evidence="6 7" id="KW-0472">Membrane</keyword>
<evidence type="ECO:0000313" key="10">
    <source>
        <dbReference type="Proteomes" id="UP000824178"/>
    </source>
</evidence>
<comment type="pathway">
    <text evidence="2">Cell wall biogenesis; lipoteichoic acid biosynthesis.</text>
</comment>
<comment type="subcellular location">
    <subcellularLocation>
        <location evidence="1">Cell membrane</location>
        <topology evidence="1">Multi-pass membrane protein</topology>
    </subcellularLocation>
</comment>
<feature type="domain" description="Sulfatase N-terminal" evidence="8">
    <location>
        <begin position="258"/>
        <end position="564"/>
    </location>
</feature>
<evidence type="ECO:0000256" key="2">
    <source>
        <dbReference type="ARBA" id="ARBA00004936"/>
    </source>
</evidence>
<evidence type="ECO:0000256" key="5">
    <source>
        <dbReference type="ARBA" id="ARBA00022989"/>
    </source>
</evidence>
<dbReference type="PANTHER" id="PTHR47371">
    <property type="entry name" value="LIPOTEICHOIC ACID SYNTHASE"/>
    <property type="match status" value="1"/>
</dbReference>
<dbReference type="InterPro" id="IPR000917">
    <property type="entry name" value="Sulfatase_N"/>
</dbReference>
<feature type="transmembrane region" description="Helical" evidence="7">
    <location>
        <begin position="75"/>
        <end position="97"/>
    </location>
</feature>
<gene>
    <name evidence="9" type="ORF">H9864_05945</name>
</gene>
<sequence length="638" mass="70144">MNHRTDSRLPVLLARELFPPLAALVILILTEWVARGALTAGTLTGYVLPHGAAYLLAWAFLLLNWLVLDWLFRRPALAVFLTACLGCIPAAANYYTLQLRGEPFLPWDLSQLSEAAGVAAAAGIQPQPSMYWAAGITAGLALGAHFLYRGRPAPFLPQRLAGLAASAAALAALIFGVYLQPAVTAWLGIYPDAWMQDRYYEWYGVITGFMTNLTNLDIDGPEEYSEEAVNAALDAVEAASRETPEGNFSLPETPGEAPTILYVMDESYWDVTELEDYGVTFDTDLSPNLHALQETSASGRVYSPSFGGGTCDVEFEALTGYSVAFLPSGCKPYQQHVTHPMFSLPSWLKSRGYQTAAVHCFYEKYWSRNTAYPNLGLDEFISLEDMREVEKVRGYYWTGGLVSDASMARQIIGQYETMKAESDAPVFLHAVTMQNHTNYNAANYPDEERVKVLSAPAGLKASTIGALEDFATGVRDADAMLGTLVDYFSQVDEPVILVFWGDHYNPIDSGYDVYTATGYAGSSASDPALHQTTLLIWTNFSDTPVELGTIAAYEISPVMLDLCGLEQPLFFEYLNLQLKNAYRSCTGGVTINPDGSVSRELTVGQAEWNKNHWLLEYDLMFGEAYALARMGLTLDEES</sequence>
<evidence type="ECO:0000256" key="3">
    <source>
        <dbReference type="ARBA" id="ARBA00022475"/>
    </source>
</evidence>
<keyword evidence="5 7" id="KW-1133">Transmembrane helix</keyword>
<dbReference type="GO" id="GO:0005886">
    <property type="term" value="C:plasma membrane"/>
    <property type="evidence" value="ECO:0007669"/>
    <property type="project" value="UniProtKB-SubCell"/>
</dbReference>
<protein>
    <submittedName>
        <fullName evidence="9">LTA synthase family protein</fullName>
    </submittedName>
</protein>
<reference evidence="9" key="2">
    <citation type="submission" date="2021-04" db="EMBL/GenBank/DDBJ databases">
        <authorList>
            <person name="Gilroy R."/>
        </authorList>
    </citation>
    <scope>NUCLEOTIDE SEQUENCE</scope>
    <source>
        <strain evidence="9">742</strain>
    </source>
</reference>
<dbReference type="Proteomes" id="UP000824178">
    <property type="component" value="Unassembled WGS sequence"/>
</dbReference>
<dbReference type="InterPro" id="IPR017850">
    <property type="entry name" value="Alkaline_phosphatase_core_sf"/>
</dbReference>
<dbReference type="CDD" id="cd16015">
    <property type="entry name" value="LTA_synthase"/>
    <property type="match status" value="1"/>
</dbReference>
<organism evidence="9 10">
    <name type="scientific">Candidatus Faecalibacterium intestinavium</name>
    <dbReference type="NCBI Taxonomy" id="2838580"/>
    <lineage>
        <taxon>Bacteria</taxon>
        <taxon>Bacillati</taxon>
        <taxon>Bacillota</taxon>
        <taxon>Clostridia</taxon>
        <taxon>Eubacteriales</taxon>
        <taxon>Oscillospiraceae</taxon>
        <taxon>Faecalibacterium</taxon>
    </lineage>
</organism>
<keyword evidence="4 7" id="KW-0812">Transmembrane</keyword>
<reference evidence="9" key="1">
    <citation type="journal article" date="2021" name="PeerJ">
        <title>Extensive microbial diversity within the chicken gut microbiome revealed by metagenomics and culture.</title>
        <authorList>
            <person name="Gilroy R."/>
            <person name="Ravi A."/>
            <person name="Getino M."/>
            <person name="Pursley I."/>
            <person name="Horton D.L."/>
            <person name="Alikhan N.F."/>
            <person name="Baker D."/>
            <person name="Gharbi K."/>
            <person name="Hall N."/>
            <person name="Watson M."/>
            <person name="Adriaenssens E.M."/>
            <person name="Foster-Nyarko E."/>
            <person name="Jarju S."/>
            <person name="Secka A."/>
            <person name="Antonio M."/>
            <person name="Oren A."/>
            <person name="Chaudhuri R.R."/>
            <person name="La Ragione R."/>
            <person name="Hildebrand F."/>
            <person name="Pallen M.J."/>
        </authorList>
    </citation>
    <scope>NUCLEOTIDE SEQUENCE</scope>
    <source>
        <strain evidence="9">742</strain>
    </source>
</reference>
<evidence type="ECO:0000256" key="6">
    <source>
        <dbReference type="ARBA" id="ARBA00023136"/>
    </source>
</evidence>
<evidence type="ECO:0000256" key="4">
    <source>
        <dbReference type="ARBA" id="ARBA00022692"/>
    </source>
</evidence>
<evidence type="ECO:0000256" key="7">
    <source>
        <dbReference type="SAM" id="Phobius"/>
    </source>
</evidence>
<evidence type="ECO:0000256" key="1">
    <source>
        <dbReference type="ARBA" id="ARBA00004651"/>
    </source>
</evidence>
<feature type="transmembrane region" description="Helical" evidence="7">
    <location>
        <begin position="130"/>
        <end position="148"/>
    </location>
</feature>
<dbReference type="InterPro" id="IPR050448">
    <property type="entry name" value="OpgB/LTA_synthase_biosynth"/>
</dbReference>
<comment type="caution">
    <text evidence="9">The sequence shown here is derived from an EMBL/GenBank/DDBJ whole genome shotgun (WGS) entry which is preliminary data.</text>
</comment>
<name>A0A9E2NQP7_9FIRM</name>
<feature type="transmembrane region" description="Helical" evidence="7">
    <location>
        <begin position="46"/>
        <end position="68"/>
    </location>
</feature>
<feature type="transmembrane region" description="Helical" evidence="7">
    <location>
        <begin position="12"/>
        <end position="34"/>
    </location>
</feature>
<evidence type="ECO:0000259" key="8">
    <source>
        <dbReference type="Pfam" id="PF00884"/>
    </source>
</evidence>
<proteinExistence type="predicted"/>
<dbReference type="Gene3D" id="3.40.720.10">
    <property type="entry name" value="Alkaline Phosphatase, subunit A"/>
    <property type="match status" value="1"/>
</dbReference>
<evidence type="ECO:0000313" key="9">
    <source>
        <dbReference type="EMBL" id="MBU3819896.1"/>
    </source>
</evidence>
<dbReference type="SUPFAM" id="SSF53649">
    <property type="entry name" value="Alkaline phosphatase-like"/>
    <property type="match status" value="1"/>
</dbReference>
<accession>A0A9E2NQP7</accession>
<dbReference type="PANTHER" id="PTHR47371:SF3">
    <property type="entry name" value="PHOSPHOGLYCEROL TRANSFERASE I"/>
    <property type="match status" value="1"/>
</dbReference>